<evidence type="ECO:0000313" key="1">
    <source>
        <dbReference type="EMBL" id="JAH37723.1"/>
    </source>
</evidence>
<dbReference type="AlphaFoldDB" id="A0A0E9SB48"/>
<proteinExistence type="predicted"/>
<protein>
    <submittedName>
        <fullName evidence="1">Uncharacterized protein</fullName>
    </submittedName>
</protein>
<reference evidence="1" key="1">
    <citation type="submission" date="2014-11" db="EMBL/GenBank/DDBJ databases">
        <authorList>
            <person name="Amaro Gonzalez C."/>
        </authorList>
    </citation>
    <scope>NUCLEOTIDE SEQUENCE</scope>
</reference>
<organism evidence="1">
    <name type="scientific">Anguilla anguilla</name>
    <name type="common">European freshwater eel</name>
    <name type="synonym">Muraena anguilla</name>
    <dbReference type="NCBI Taxonomy" id="7936"/>
    <lineage>
        <taxon>Eukaryota</taxon>
        <taxon>Metazoa</taxon>
        <taxon>Chordata</taxon>
        <taxon>Craniata</taxon>
        <taxon>Vertebrata</taxon>
        <taxon>Euteleostomi</taxon>
        <taxon>Actinopterygii</taxon>
        <taxon>Neopterygii</taxon>
        <taxon>Teleostei</taxon>
        <taxon>Anguilliformes</taxon>
        <taxon>Anguillidae</taxon>
        <taxon>Anguilla</taxon>
    </lineage>
</organism>
<dbReference type="EMBL" id="GBXM01005325">
    <property type="protein sequence ID" value="JAI03253.1"/>
    <property type="molecule type" value="Transcribed_RNA"/>
</dbReference>
<dbReference type="EMBL" id="GBXM01070854">
    <property type="protein sequence ID" value="JAH37723.1"/>
    <property type="molecule type" value="Transcribed_RNA"/>
</dbReference>
<accession>A0A0E9SB48</accession>
<name>A0A0E9SB48_ANGAN</name>
<sequence>MHAGTVLSTQQNISVEISVLNTKFQPTKKNNNK</sequence>
<reference evidence="1" key="2">
    <citation type="journal article" date="2015" name="Fish Shellfish Immunol.">
        <title>Early steps in the European eel (Anguilla anguilla)-Vibrio vulnificus interaction in the gills: Role of the RtxA13 toxin.</title>
        <authorList>
            <person name="Callol A."/>
            <person name="Pajuelo D."/>
            <person name="Ebbesson L."/>
            <person name="Teles M."/>
            <person name="MacKenzie S."/>
            <person name="Amaro C."/>
        </authorList>
    </citation>
    <scope>NUCLEOTIDE SEQUENCE</scope>
</reference>